<feature type="transmembrane region" description="Helical" evidence="1">
    <location>
        <begin position="57"/>
        <end position="78"/>
    </location>
</feature>
<dbReference type="RefSeq" id="WP_036887456.1">
    <property type="nucleotide sequence ID" value="NZ_JQJB01000003.1"/>
</dbReference>
<feature type="transmembrane region" description="Helical" evidence="1">
    <location>
        <begin position="104"/>
        <end position="123"/>
    </location>
</feature>
<name>A0A0A2FIL6_9PORP</name>
<dbReference type="Proteomes" id="UP000249300">
    <property type="component" value="Chromosome 1"/>
</dbReference>
<dbReference type="InterPro" id="IPR011138">
    <property type="entry name" value="Cytochrome_b-558"/>
</dbReference>
<reference evidence="2 3" key="1">
    <citation type="submission" date="2018-06" db="EMBL/GenBank/DDBJ databases">
        <authorList>
            <consortium name="Pathogen Informatics"/>
            <person name="Doyle S."/>
        </authorList>
    </citation>
    <scope>NUCLEOTIDE SEQUENCE [LARGE SCALE GENOMIC DNA]</scope>
    <source>
        <strain evidence="2 3">NCTC12858</strain>
    </source>
</reference>
<keyword evidence="1" id="KW-0472">Membrane</keyword>
<feature type="transmembrane region" description="Helical" evidence="1">
    <location>
        <begin position="192"/>
        <end position="213"/>
    </location>
</feature>
<dbReference type="OrthoDB" id="9802842at2"/>
<feature type="transmembrane region" description="Helical" evidence="1">
    <location>
        <begin position="12"/>
        <end position="37"/>
    </location>
</feature>
<organism evidence="2 3">
    <name type="scientific">Porphyromonas crevioricanis</name>
    <dbReference type="NCBI Taxonomy" id="393921"/>
    <lineage>
        <taxon>Bacteria</taxon>
        <taxon>Pseudomonadati</taxon>
        <taxon>Bacteroidota</taxon>
        <taxon>Bacteroidia</taxon>
        <taxon>Bacteroidales</taxon>
        <taxon>Porphyromonadaceae</taxon>
        <taxon>Porphyromonas</taxon>
    </lineage>
</organism>
<dbReference type="InterPro" id="IPR034804">
    <property type="entry name" value="SQR/QFR_C/D"/>
</dbReference>
<dbReference type="Gene3D" id="1.20.1300.10">
    <property type="entry name" value="Fumarate reductase/succinate dehydrogenase, transmembrane subunit"/>
    <property type="match status" value="1"/>
</dbReference>
<feature type="transmembrane region" description="Helical" evidence="1">
    <location>
        <begin position="151"/>
        <end position="172"/>
    </location>
</feature>
<dbReference type="AlphaFoldDB" id="A0A0A2FIL6"/>
<keyword evidence="1" id="KW-1133">Transmembrane helix</keyword>
<dbReference type="GO" id="GO:0016020">
    <property type="term" value="C:membrane"/>
    <property type="evidence" value="ECO:0007669"/>
    <property type="project" value="InterPro"/>
</dbReference>
<dbReference type="eggNOG" id="ENOG502Z7RU">
    <property type="taxonomic scope" value="Bacteria"/>
</dbReference>
<dbReference type="SUPFAM" id="SSF81343">
    <property type="entry name" value="Fumarate reductase respiratory complex transmembrane subunits"/>
    <property type="match status" value="1"/>
</dbReference>
<evidence type="ECO:0000313" key="3">
    <source>
        <dbReference type="Proteomes" id="UP000249300"/>
    </source>
</evidence>
<keyword evidence="3" id="KW-1185">Reference proteome</keyword>
<dbReference type="STRING" id="393921.HQ45_01570"/>
<dbReference type="NCBIfam" id="TIGR02046">
    <property type="entry name" value="sdhC_b558_fam"/>
    <property type="match status" value="1"/>
</dbReference>
<protein>
    <submittedName>
        <fullName evidence="2">Succinate dehydrogenase (Or fumarate reductase) cytochrome b subunit, b558 family</fullName>
    </submittedName>
</protein>
<dbReference type="EMBL" id="LS483447">
    <property type="protein sequence ID" value="SQH73222.1"/>
    <property type="molecule type" value="Genomic_DNA"/>
</dbReference>
<proteinExistence type="predicted"/>
<keyword evidence="1" id="KW-0812">Transmembrane</keyword>
<gene>
    <name evidence="2" type="ORF">NCTC12858_01067</name>
</gene>
<evidence type="ECO:0000256" key="1">
    <source>
        <dbReference type="SAM" id="Phobius"/>
    </source>
</evidence>
<dbReference type="KEGG" id="pcre:NCTC12858_01067"/>
<dbReference type="CDD" id="cd03498">
    <property type="entry name" value="SQR_TypeB_2_TM"/>
    <property type="match status" value="1"/>
</dbReference>
<sequence>MWLLKSSIGRKLVMSISGLFLITFLTLHGAINFVSVFSEEAYNAACDFMGTNPAVQVMVPVLALGFVIHIIYACVLTLQNRRARGNDRYGTSSKTPVPWNAKNMFVLGVIILGVLVFHLTHFWQHMQLQEWRGMHSARGYELVKETFSNPWIVACYLIWFAAVWYHLTHGFWSAFQTIGWNNRIWYKRLKTIGIIIATLIMLTYFVTAIYFLILNCCADGSCAF</sequence>
<accession>A0A0A2FIL6</accession>
<evidence type="ECO:0000313" key="2">
    <source>
        <dbReference type="EMBL" id="SQH73222.1"/>
    </source>
</evidence>